<dbReference type="EMBL" id="CM055092">
    <property type="protein sequence ID" value="KAJ7569899.1"/>
    <property type="molecule type" value="Genomic_DNA"/>
</dbReference>
<reference evidence="2" key="1">
    <citation type="journal article" date="2024" name="Proc. Natl. Acad. Sci. U.S.A.">
        <title>Extraordinary preservation of gene collinearity over three hundred million years revealed in homosporous lycophytes.</title>
        <authorList>
            <person name="Li C."/>
            <person name="Wickell D."/>
            <person name="Kuo L.Y."/>
            <person name="Chen X."/>
            <person name="Nie B."/>
            <person name="Liao X."/>
            <person name="Peng D."/>
            <person name="Ji J."/>
            <person name="Jenkins J."/>
            <person name="Williams M."/>
            <person name="Shu S."/>
            <person name="Plott C."/>
            <person name="Barry K."/>
            <person name="Rajasekar S."/>
            <person name="Grimwood J."/>
            <person name="Han X."/>
            <person name="Sun S."/>
            <person name="Hou Z."/>
            <person name="He W."/>
            <person name="Dai G."/>
            <person name="Sun C."/>
            <person name="Schmutz J."/>
            <person name="Leebens-Mack J.H."/>
            <person name="Li F.W."/>
            <person name="Wang L."/>
        </authorList>
    </citation>
    <scope>NUCLEOTIDE SEQUENCE [LARGE SCALE GENOMIC DNA]</scope>
    <source>
        <strain evidence="2">cv. PW_Plant_1</strain>
    </source>
</reference>
<evidence type="ECO:0000313" key="1">
    <source>
        <dbReference type="EMBL" id="KAJ7569899.1"/>
    </source>
</evidence>
<protein>
    <submittedName>
        <fullName evidence="1">Uncharacterized protein</fullName>
    </submittedName>
</protein>
<dbReference type="Proteomes" id="UP001162992">
    <property type="component" value="Chromosome 1"/>
</dbReference>
<organism evidence="1 2">
    <name type="scientific">Diphasiastrum complanatum</name>
    <name type="common">Issler's clubmoss</name>
    <name type="synonym">Lycopodium complanatum</name>
    <dbReference type="NCBI Taxonomy" id="34168"/>
    <lineage>
        <taxon>Eukaryota</taxon>
        <taxon>Viridiplantae</taxon>
        <taxon>Streptophyta</taxon>
        <taxon>Embryophyta</taxon>
        <taxon>Tracheophyta</taxon>
        <taxon>Lycopodiopsida</taxon>
        <taxon>Lycopodiales</taxon>
        <taxon>Lycopodiaceae</taxon>
        <taxon>Lycopodioideae</taxon>
        <taxon>Diphasiastrum</taxon>
    </lineage>
</organism>
<comment type="caution">
    <text evidence="1">The sequence shown here is derived from an EMBL/GenBank/DDBJ whole genome shotgun (WGS) entry which is preliminary data.</text>
</comment>
<keyword evidence="2" id="KW-1185">Reference proteome</keyword>
<accession>A0ACC2ETX1</accession>
<gene>
    <name evidence="1" type="ORF">O6H91_01G099100</name>
</gene>
<sequence length="358" mass="37838">MTKDEQGLLSLPSAEELTPLSHILISPELANAFSIALEVSKTPADVLRASQATICLPQQRASLYPFSSFLCCKHLPLKGNGIGSDAKGSYSLSGPIDRTAGIANGDAVAKAEHIEEREGGAQVDAATMDFPAIMSRDVKRGDTSHEGGVDACDSGNGGGGAAEKTKRLQPDTADSEEADTDGNQEISGGDTAARASKRPRVVWMPQLHKRFVEAVAHLGIESAVPKTIMQLMNVEGLTRENVASHLQKYRLYLKRMQGASSEGPSPSDPLFGSTPIPSTLASATHFLPFPPMGDVSIDAPLPPSGGYGGFEHHPYSLIARAAAQGMTAAEQWQQMAKNQSQASTLSQPILKLFPASSH</sequence>
<evidence type="ECO:0000313" key="2">
    <source>
        <dbReference type="Proteomes" id="UP001162992"/>
    </source>
</evidence>
<proteinExistence type="predicted"/>
<name>A0ACC2ETX1_DIPCM</name>